<dbReference type="OrthoDB" id="10260614at2759"/>
<reference evidence="1 2" key="1">
    <citation type="journal article" date="2018" name="Mol. Biol. Evol.">
        <title>Broad Genomic Sampling Reveals a Smut Pathogenic Ancestry of the Fungal Clade Ustilaginomycotina.</title>
        <authorList>
            <person name="Kijpornyongpan T."/>
            <person name="Mondo S.J."/>
            <person name="Barry K."/>
            <person name="Sandor L."/>
            <person name="Lee J."/>
            <person name="Lipzen A."/>
            <person name="Pangilinan J."/>
            <person name="LaButti K."/>
            <person name="Hainaut M."/>
            <person name="Henrissat B."/>
            <person name="Grigoriev I.V."/>
            <person name="Spatafora J.W."/>
            <person name="Aime M.C."/>
        </authorList>
    </citation>
    <scope>NUCLEOTIDE SEQUENCE [LARGE SCALE GENOMIC DNA]</scope>
    <source>
        <strain evidence="1 2">MCA 3645</strain>
    </source>
</reference>
<proteinExistence type="predicted"/>
<sequence length="208" mass="22838">MFASLRCARVLKRSICRLQRQCGCTLAIHSSARWKELSNLVASPSEVDDIWTHPLSAFLSSVAPIGLKLSDPTTVDKHRPPQEVFRTYTDIPWLGSTYRLHRFRSSKQLIKGLTADVLISVASIAYGTAPKYQVNADDQKPWQDMVELVVSRYIGAGGRPQQRWGDGESGDAQGSSEAFETFVGVDVDMPLQNGAGQKNDASQSALAN</sequence>
<evidence type="ECO:0000313" key="1">
    <source>
        <dbReference type="EMBL" id="PWY97083.1"/>
    </source>
</evidence>
<keyword evidence="2" id="KW-1185">Reference proteome</keyword>
<dbReference type="Proteomes" id="UP000246740">
    <property type="component" value="Unassembled WGS sequence"/>
</dbReference>
<organism evidence="1 2">
    <name type="scientific">Testicularia cyperi</name>
    <dbReference type="NCBI Taxonomy" id="1882483"/>
    <lineage>
        <taxon>Eukaryota</taxon>
        <taxon>Fungi</taxon>
        <taxon>Dikarya</taxon>
        <taxon>Basidiomycota</taxon>
        <taxon>Ustilaginomycotina</taxon>
        <taxon>Ustilaginomycetes</taxon>
        <taxon>Ustilaginales</taxon>
        <taxon>Anthracoideaceae</taxon>
        <taxon>Testicularia</taxon>
    </lineage>
</organism>
<dbReference type="AlphaFoldDB" id="A0A317XFA9"/>
<dbReference type="STRING" id="1882483.A0A317XFA9"/>
<protein>
    <submittedName>
        <fullName evidence="1">Uncharacterized protein</fullName>
    </submittedName>
</protein>
<gene>
    <name evidence="1" type="ORF">BCV70DRAFT_203191</name>
</gene>
<dbReference type="EMBL" id="KZ819222">
    <property type="protein sequence ID" value="PWY97083.1"/>
    <property type="molecule type" value="Genomic_DNA"/>
</dbReference>
<evidence type="ECO:0000313" key="2">
    <source>
        <dbReference type="Proteomes" id="UP000246740"/>
    </source>
</evidence>
<accession>A0A317XFA9</accession>
<name>A0A317XFA9_9BASI</name>
<dbReference type="InParanoid" id="A0A317XFA9"/>